<feature type="transmembrane region" description="Helical" evidence="1">
    <location>
        <begin position="65"/>
        <end position="85"/>
    </location>
</feature>
<evidence type="ECO:0000313" key="2">
    <source>
        <dbReference type="EMBL" id="SFQ00506.1"/>
    </source>
</evidence>
<evidence type="ECO:0000256" key="1">
    <source>
        <dbReference type="SAM" id="Phobius"/>
    </source>
</evidence>
<evidence type="ECO:0008006" key="4">
    <source>
        <dbReference type="Google" id="ProtNLM"/>
    </source>
</evidence>
<gene>
    <name evidence="2" type="ORF">SAMN04487928_1155</name>
</gene>
<organism evidence="2 3">
    <name type="scientific">Butyrivibrio proteoclasticus</name>
    <dbReference type="NCBI Taxonomy" id="43305"/>
    <lineage>
        <taxon>Bacteria</taxon>
        <taxon>Bacillati</taxon>
        <taxon>Bacillota</taxon>
        <taxon>Clostridia</taxon>
        <taxon>Lachnospirales</taxon>
        <taxon>Lachnospiraceae</taxon>
        <taxon>Butyrivibrio</taxon>
    </lineage>
</organism>
<name>A0A1I5V0M5_9FIRM</name>
<keyword evidence="1" id="KW-1133">Transmembrane helix</keyword>
<dbReference type="Proteomes" id="UP000182624">
    <property type="component" value="Unassembled WGS sequence"/>
</dbReference>
<keyword evidence="3" id="KW-1185">Reference proteome</keyword>
<reference evidence="3" key="1">
    <citation type="submission" date="2016-10" db="EMBL/GenBank/DDBJ databases">
        <authorList>
            <person name="Varghese N."/>
            <person name="Submissions S."/>
        </authorList>
    </citation>
    <scope>NUCLEOTIDE SEQUENCE [LARGE SCALE GENOMIC DNA]</scope>
    <source>
        <strain evidence="3">P18</strain>
    </source>
</reference>
<feature type="transmembrane region" description="Helical" evidence="1">
    <location>
        <begin position="12"/>
        <end position="34"/>
    </location>
</feature>
<dbReference type="InterPro" id="IPR003832">
    <property type="entry name" value="DUF212"/>
</dbReference>
<dbReference type="PANTHER" id="PTHR31446">
    <property type="entry name" value="ACID PHOSPHATASE/VANADIUM-DEPENDENT HALOPEROXIDASE-RELATED PROTEIN"/>
    <property type="match status" value="1"/>
</dbReference>
<keyword evidence="1" id="KW-0472">Membrane</keyword>
<protein>
    <recommendedName>
        <fullName evidence="4">Divergent PAP2 family protein</fullName>
    </recommendedName>
</protein>
<keyword evidence="1" id="KW-0812">Transmembrane</keyword>
<proteinExistence type="predicted"/>
<dbReference type="PANTHER" id="PTHR31446:SF29">
    <property type="entry name" value="ACID PHOSPHATASE_VANADIUM-DEPENDENT HALOPEROXIDASE-RELATED PROTEIN"/>
    <property type="match status" value="1"/>
</dbReference>
<dbReference type="EMBL" id="FOXO01000015">
    <property type="protein sequence ID" value="SFQ00506.1"/>
    <property type="molecule type" value="Genomic_DNA"/>
</dbReference>
<dbReference type="Pfam" id="PF02681">
    <property type="entry name" value="DUF212"/>
    <property type="match status" value="1"/>
</dbReference>
<dbReference type="AlphaFoldDB" id="A0A1I5V0M5"/>
<dbReference type="CDD" id="cd01610">
    <property type="entry name" value="PAP2_like"/>
    <property type="match status" value="1"/>
</dbReference>
<feature type="transmembrane region" description="Helical" evidence="1">
    <location>
        <begin position="132"/>
        <end position="151"/>
    </location>
</feature>
<dbReference type="OrthoDB" id="9792681at2"/>
<evidence type="ECO:0000313" key="3">
    <source>
        <dbReference type="Proteomes" id="UP000182624"/>
    </source>
</evidence>
<sequence length="152" mass="16709">MQLIYDMLGNTILMASFWGWLIAQVLKTIIYVIVNKNFNPERLMGDGGMPSSHSATVMALVTSTFYHYGAGTFEFAISGVLALIVMHDAMGVRRQAGKQAVVINNMMDWFKELDKDIPTEQRLKEFVGHTPLQVLFGAILGIIVGAVVSSIG</sequence>
<accession>A0A1I5V0M5</accession>
<dbReference type="RefSeq" id="WP_074888274.1">
    <property type="nucleotide sequence ID" value="NZ_FOXO01000015.1"/>
</dbReference>